<dbReference type="SUPFAM" id="SSF56091">
    <property type="entry name" value="DNA ligase/mRNA capping enzyme, catalytic domain"/>
    <property type="match status" value="1"/>
</dbReference>
<dbReference type="Pfam" id="PF01068">
    <property type="entry name" value="DNA_ligase_A_M"/>
    <property type="match status" value="1"/>
</dbReference>
<dbReference type="Gene3D" id="3.30.1490.70">
    <property type="match status" value="1"/>
</dbReference>
<evidence type="ECO:0000313" key="9">
    <source>
        <dbReference type="EMBL" id="GGP55695.1"/>
    </source>
</evidence>
<keyword evidence="5" id="KW-0234">DNA repair</keyword>
<evidence type="ECO:0000256" key="4">
    <source>
        <dbReference type="ARBA" id="ARBA00022763"/>
    </source>
</evidence>
<organism evidence="9 10">
    <name type="scientific">Shewanella saliphila</name>
    <dbReference type="NCBI Taxonomy" id="2282698"/>
    <lineage>
        <taxon>Bacteria</taxon>
        <taxon>Pseudomonadati</taxon>
        <taxon>Pseudomonadota</taxon>
        <taxon>Gammaproteobacteria</taxon>
        <taxon>Alteromonadales</taxon>
        <taxon>Shewanellaceae</taxon>
        <taxon>Shewanella</taxon>
    </lineage>
</organism>
<dbReference type="InterPro" id="IPR012310">
    <property type="entry name" value="DNA_ligase_ATP-dep_cent"/>
</dbReference>
<feature type="domain" description="ATP-dependent DNA ligase family profile" evidence="7">
    <location>
        <begin position="79"/>
        <end position="200"/>
    </location>
</feature>
<dbReference type="InterPro" id="IPR029319">
    <property type="entry name" value="DNA_ligase_OB"/>
</dbReference>
<evidence type="ECO:0000256" key="2">
    <source>
        <dbReference type="ARBA" id="ARBA00022598"/>
    </source>
</evidence>
<evidence type="ECO:0000256" key="1">
    <source>
        <dbReference type="ARBA" id="ARBA00001968"/>
    </source>
</evidence>
<comment type="cofactor">
    <cofactor evidence="1">
        <name>a divalent metal cation</name>
        <dbReference type="ChEBI" id="CHEBI:60240"/>
    </cofactor>
</comment>
<evidence type="ECO:0000256" key="3">
    <source>
        <dbReference type="ARBA" id="ARBA00022705"/>
    </source>
</evidence>
<evidence type="ECO:0000313" key="10">
    <source>
        <dbReference type="Proteomes" id="UP000654367"/>
    </source>
</evidence>
<dbReference type="InterPro" id="IPR012340">
    <property type="entry name" value="NA-bd_OB-fold"/>
</dbReference>
<comment type="caution">
    <text evidence="9">The sequence shown here is derived from an EMBL/GenBank/DDBJ whole genome shotgun (WGS) entry which is preliminary data.</text>
</comment>
<evidence type="ECO:0000259" key="7">
    <source>
        <dbReference type="Pfam" id="PF01068"/>
    </source>
</evidence>
<evidence type="ECO:0000259" key="8">
    <source>
        <dbReference type="Pfam" id="PF14743"/>
    </source>
</evidence>
<keyword evidence="3" id="KW-0235">DNA replication</keyword>
<dbReference type="CDD" id="cd08041">
    <property type="entry name" value="OBF_kDNA_ligase_like"/>
    <property type="match status" value="1"/>
</dbReference>
<proteinExistence type="predicted"/>
<dbReference type="InterPro" id="IPR050326">
    <property type="entry name" value="NAD_dep_DNA_ligaseB"/>
</dbReference>
<keyword evidence="2 9" id="KW-0436">Ligase</keyword>
<dbReference type="Pfam" id="PF14743">
    <property type="entry name" value="DNA_ligase_OB_2"/>
    <property type="match status" value="1"/>
</dbReference>
<reference evidence="10" key="1">
    <citation type="journal article" date="2019" name="Int. J. Syst. Evol. Microbiol.">
        <title>The Global Catalogue of Microorganisms (GCM) 10K type strain sequencing project: providing services to taxonomists for standard genome sequencing and annotation.</title>
        <authorList>
            <consortium name="The Broad Institute Genomics Platform"/>
            <consortium name="The Broad Institute Genome Sequencing Center for Infectious Disease"/>
            <person name="Wu L."/>
            <person name="Ma J."/>
        </authorList>
    </citation>
    <scope>NUCLEOTIDE SEQUENCE [LARGE SCALE GENOMIC DNA]</scope>
    <source>
        <strain evidence="10">JCM 32304</strain>
    </source>
</reference>
<dbReference type="GO" id="GO:0016874">
    <property type="term" value="F:ligase activity"/>
    <property type="evidence" value="ECO:0007669"/>
    <property type="project" value="UniProtKB-KW"/>
</dbReference>
<dbReference type="SUPFAM" id="SSF50249">
    <property type="entry name" value="Nucleic acid-binding proteins"/>
    <property type="match status" value="1"/>
</dbReference>
<dbReference type="PANTHER" id="PTHR47810">
    <property type="entry name" value="DNA LIGASE"/>
    <property type="match status" value="1"/>
</dbReference>
<dbReference type="CDD" id="cd07896">
    <property type="entry name" value="Adenylation_kDNA_ligase_like"/>
    <property type="match status" value="1"/>
</dbReference>
<dbReference type="NCBIfam" id="NF006592">
    <property type="entry name" value="PRK09125.1"/>
    <property type="match status" value="1"/>
</dbReference>
<comment type="catalytic activity">
    <reaction evidence="6">
        <text>ATP + (deoxyribonucleotide)n-3'-hydroxyl + 5'-phospho-(deoxyribonucleotide)m = (deoxyribonucleotide)n+m + AMP + diphosphate.</text>
        <dbReference type="EC" id="6.5.1.1"/>
    </reaction>
</comment>
<dbReference type="Gene3D" id="2.40.50.140">
    <property type="entry name" value="Nucleic acid-binding proteins"/>
    <property type="match status" value="1"/>
</dbReference>
<protein>
    <submittedName>
        <fullName evidence="9">ATP-dependent DNA ligase</fullName>
    </submittedName>
</protein>
<evidence type="ECO:0000256" key="6">
    <source>
        <dbReference type="ARBA" id="ARBA00034003"/>
    </source>
</evidence>
<dbReference type="Proteomes" id="UP000654367">
    <property type="component" value="Unassembled WGS sequence"/>
</dbReference>
<feature type="domain" description="DNA ligase OB-like" evidence="8">
    <location>
        <begin position="215"/>
        <end position="279"/>
    </location>
</feature>
<evidence type="ECO:0000256" key="5">
    <source>
        <dbReference type="ARBA" id="ARBA00023204"/>
    </source>
</evidence>
<dbReference type="RefSeq" id="WP_188920354.1">
    <property type="nucleotide sequence ID" value="NZ_BMQV01000021.1"/>
</dbReference>
<keyword evidence="10" id="KW-1185">Reference proteome</keyword>
<name>A0ABQ2Q889_9GAMM</name>
<dbReference type="PANTHER" id="PTHR47810:SF1">
    <property type="entry name" value="DNA LIGASE B"/>
    <property type="match status" value="1"/>
</dbReference>
<accession>A0ABQ2Q889</accession>
<dbReference type="Gene3D" id="3.30.470.30">
    <property type="entry name" value="DNA ligase/mRNA capping enzyme"/>
    <property type="match status" value="1"/>
</dbReference>
<dbReference type="EMBL" id="BMQV01000021">
    <property type="protein sequence ID" value="GGP55695.1"/>
    <property type="molecule type" value="Genomic_DNA"/>
</dbReference>
<gene>
    <name evidence="9" type="ORF">GCM10009409_22340</name>
</gene>
<keyword evidence="4" id="KW-0227">DNA damage</keyword>
<sequence length="282" mass="32183">MLRLPCVVFLLFFTLYSFPCVSERLPIPEIQLASQYSDELIVADYLVSEKLDGVRGYWDGQQMLTRSGRKIDLPVWFTQHFPRYALDGELWMGQGLFEQISALVRTKHTEDDEWQQVKYMLFDLPSHKGTFEARYHAMQQLVAQVNVKQLQVIKQQTITSTEALFSERDKVVAAGGEGLMLHYRQAFYTVGRSPHIVKLKPKYDAEAVVIGHSAGKGKYHGMVGALTVKNQQGIIFKIGSGLTYKQRQDPPVIGAIITYQYLGYTQKGTPRFATFLRERPPQ</sequence>